<feature type="compositionally biased region" description="Low complexity" evidence="2">
    <location>
        <begin position="1"/>
        <end position="44"/>
    </location>
</feature>
<evidence type="ECO:0000259" key="3">
    <source>
        <dbReference type="Pfam" id="PF00266"/>
    </source>
</evidence>
<dbReference type="InterPro" id="IPR000192">
    <property type="entry name" value="Aminotrans_V_dom"/>
</dbReference>
<feature type="region of interest" description="Disordered" evidence="2">
    <location>
        <begin position="1"/>
        <end position="57"/>
    </location>
</feature>
<evidence type="ECO:0000256" key="1">
    <source>
        <dbReference type="ARBA" id="ARBA00022898"/>
    </source>
</evidence>
<feature type="domain" description="Aminotransferase class V" evidence="3">
    <location>
        <begin position="89"/>
        <end position="176"/>
    </location>
</feature>
<dbReference type="EMBL" id="JAGDFM010000007">
    <property type="protein sequence ID" value="KAG7392942.1"/>
    <property type="molecule type" value="Genomic_DNA"/>
</dbReference>
<gene>
    <name evidence="4" type="ORF">PHYPSEUDO_013430</name>
</gene>
<reference evidence="4" key="1">
    <citation type="submission" date="2021-02" db="EMBL/GenBank/DDBJ databases">
        <authorList>
            <person name="Palmer J.M."/>
        </authorList>
    </citation>
    <scope>NUCLEOTIDE SEQUENCE</scope>
    <source>
        <strain evidence="4">SCRP734</strain>
    </source>
</reference>
<organism evidence="4 5">
    <name type="scientific">Phytophthora pseudosyringae</name>
    <dbReference type="NCBI Taxonomy" id="221518"/>
    <lineage>
        <taxon>Eukaryota</taxon>
        <taxon>Sar</taxon>
        <taxon>Stramenopiles</taxon>
        <taxon>Oomycota</taxon>
        <taxon>Peronosporomycetes</taxon>
        <taxon>Peronosporales</taxon>
        <taxon>Peronosporaceae</taxon>
        <taxon>Phytophthora</taxon>
    </lineage>
</organism>
<name>A0A8T1WFJ5_9STRA</name>
<comment type="caution">
    <text evidence="4">The sequence shown here is derived from an EMBL/GenBank/DDBJ whole genome shotgun (WGS) entry which is preliminary data.</text>
</comment>
<dbReference type="Proteomes" id="UP000694044">
    <property type="component" value="Unassembled WGS sequence"/>
</dbReference>
<accession>A0A8T1WFJ5</accession>
<dbReference type="Pfam" id="PF00266">
    <property type="entry name" value="Aminotran_5"/>
    <property type="match status" value="2"/>
</dbReference>
<dbReference type="PANTHER" id="PTHR43092:SF2">
    <property type="entry name" value="HERCYNYLCYSTEINE SULFOXIDE LYASE"/>
    <property type="match status" value="1"/>
</dbReference>
<proteinExistence type="predicted"/>
<evidence type="ECO:0000313" key="4">
    <source>
        <dbReference type="EMBL" id="KAG7392942.1"/>
    </source>
</evidence>
<evidence type="ECO:0000256" key="2">
    <source>
        <dbReference type="SAM" id="MobiDB-lite"/>
    </source>
</evidence>
<keyword evidence="1" id="KW-0663">Pyridoxal phosphate</keyword>
<sequence>MASTPVAPSAAPAPAHTGPPAAAAKPQPVAGSMQQDAQQQRQTTTPPPTAEEFSTQGMTTLWPDSRCYLRNLVLGRECRNVFNLEPNTIFLNHNAYGVAPKPVMQAQAHFVNKMEMNPDRFMRREVPVMLRQAASHLARFIHADAEDLVFVTNATTGMNAVLQSLDLQNDDEVLCLNLTCTFCLRIGWEALHWTPCAGKKADFVLLFFLASRSTDSAVLNTLRHLCYCTQEFVELKVVDVVLPIESYDALVQQVVDAITPNTRLAVLDHIASTTGFVLPLEKLIPIFHARNIPVLVDGASAPGQLPLNLNELGADFYVGTSYKWLFGCKSSSFLHVSKGYQNTVRPVVTSLAYGQGFVEEFAIQGTRDEANFLTIVSSLDFYESVGVSRVYAHNKSLIDWAGEYLATTWKTNILLPGWQRAPFVCNVRIPVAWPTNSDGTPLSHDEALPLCDAIMDFLDDRYRIVVRVVPFQDQLYVRISAQMYNERKDYEQLGQAMLEVTNTPTLGDYLAQMRL</sequence>
<feature type="domain" description="Aminotransferase class V" evidence="3">
    <location>
        <begin position="215"/>
        <end position="427"/>
    </location>
</feature>
<evidence type="ECO:0000313" key="5">
    <source>
        <dbReference type="Proteomes" id="UP000694044"/>
    </source>
</evidence>
<keyword evidence="5" id="KW-1185">Reference proteome</keyword>
<dbReference type="PANTHER" id="PTHR43092">
    <property type="entry name" value="L-CYSTEINE DESULFHYDRASE"/>
    <property type="match status" value="1"/>
</dbReference>
<dbReference type="OrthoDB" id="5978656at2759"/>
<protein>
    <recommendedName>
        <fullName evidence="3">Aminotransferase class V domain-containing protein</fullName>
    </recommendedName>
</protein>
<dbReference type="AlphaFoldDB" id="A0A8T1WFJ5"/>